<keyword evidence="2" id="KW-1185">Reference proteome</keyword>
<organism evidence="1 2">
    <name type="scientific">Dipteronia dyeriana</name>
    <dbReference type="NCBI Taxonomy" id="168575"/>
    <lineage>
        <taxon>Eukaryota</taxon>
        <taxon>Viridiplantae</taxon>
        <taxon>Streptophyta</taxon>
        <taxon>Embryophyta</taxon>
        <taxon>Tracheophyta</taxon>
        <taxon>Spermatophyta</taxon>
        <taxon>Magnoliopsida</taxon>
        <taxon>eudicotyledons</taxon>
        <taxon>Gunneridae</taxon>
        <taxon>Pentapetalae</taxon>
        <taxon>rosids</taxon>
        <taxon>malvids</taxon>
        <taxon>Sapindales</taxon>
        <taxon>Sapindaceae</taxon>
        <taxon>Hippocastanoideae</taxon>
        <taxon>Acereae</taxon>
        <taxon>Dipteronia</taxon>
    </lineage>
</organism>
<evidence type="ECO:0008006" key="3">
    <source>
        <dbReference type="Google" id="ProtNLM"/>
    </source>
</evidence>
<sequence length="95" mass="10553">MDGEENLLQLQPLSDPESCWSIYKDSVVAERVEFNPSDSKESKQLKENLRSKCGGLPLAAKLMGKIKADQQRNAAAQAQDAFLLSLTFVHEFAKV</sequence>
<protein>
    <recommendedName>
        <fullName evidence="3">NB-ARC domain-containing protein</fullName>
    </recommendedName>
</protein>
<dbReference type="AlphaFoldDB" id="A0AAD9TKZ9"/>
<accession>A0AAD9TKZ9</accession>
<evidence type="ECO:0000313" key="1">
    <source>
        <dbReference type="EMBL" id="KAK2638032.1"/>
    </source>
</evidence>
<dbReference type="GO" id="GO:0043531">
    <property type="term" value="F:ADP binding"/>
    <property type="evidence" value="ECO:0007669"/>
    <property type="project" value="InterPro"/>
</dbReference>
<comment type="caution">
    <text evidence="1">The sequence shown here is derived from an EMBL/GenBank/DDBJ whole genome shotgun (WGS) entry which is preliminary data.</text>
</comment>
<proteinExistence type="predicted"/>
<gene>
    <name evidence="1" type="ORF">Ddye_025827</name>
</gene>
<reference evidence="1" key="1">
    <citation type="journal article" date="2023" name="Plant J.">
        <title>Genome sequences and population genomics provide insights into the demographic history, inbreeding, and mutation load of two 'living fossil' tree species of Dipteronia.</title>
        <authorList>
            <person name="Feng Y."/>
            <person name="Comes H.P."/>
            <person name="Chen J."/>
            <person name="Zhu S."/>
            <person name="Lu R."/>
            <person name="Zhang X."/>
            <person name="Li P."/>
            <person name="Qiu J."/>
            <person name="Olsen K.M."/>
            <person name="Qiu Y."/>
        </authorList>
    </citation>
    <scope>NUCLEOTIDE SEQUENCE</scope>
    <source>
        <strain evidence="1">KIB01</strain>
    </source>
</reference>
<dbReference type="Proteomes" id="UP001280121">
    <property type="component" value="Unassembled WGS sequence"/>
</dbReference>
<dbReference type="EMBL" id="JANJYI010000008">
    <property type="protein sequence ID" value="KAK2638032.1"/>
    <property type="molecule type" value="Genomic_DNA"/>
</dbReference>
<name>A0AAD9TKZ9_9ROSI</name>
<evidence type="ECO:0000313" key="2">
    <source>
        <dbReference type="Proteomes" id="UP001280121"/>
    </source>
</evidence>